<organism evidence="2 3">
    <name type="scientific">Rhodovastum atsumiense</name>
    <dbReference type="NCBI Taxonomy" id="504468"/>
    <lineage>
        <taxon>Bacteria</taxon>
        <taxon>Pseudomonadati</taxon>
        <taxon>Pseudomonadota</taxon>
        <taxon>Alphaproteobacteria</taxon>
        <taxon>Acetobacterales</taxon>
        <taxon>Acetobacteraceae</taxon>
        <taxon>Rhodovastum</taxon>
    </lineage>
</organism>
<protein>
    <submittedName>
        <fullName evidence="2">Uncharacterized protein</fullName>
    </submittedName>
</protein>
<feature type="compositionally biased region" description="Pro residues" evidence="1">
    <location>
        <begin position="218"/>
        <end position="242"/>
    </location>
</feature>
<name>A0A5M6IU36_9PROT</name>
<proteinExistence type="predicted"/>
<comment type="caution">
    <text evidence="2">The sequence shown here is derived from an EMBL/GenBank/DDBJ whole genome shotgun (WGS) entry which is preliminary data.</text>
</comment>
<sequence length="287" mass="30746">MGENGTVRSRPPAGSWHAEAYRLHVEEGLSFAEIGRRFSVAAESVRYAVRTMERNGGARPPGAQDASWHMEAWRLYADGMSVRDIAARFEVDRSTVNLALRKLSGHLGPLRPRRKPTVRYDHAAAFRAMVEGGLSFAEAAARFRADVGAFRAAMRRHAAAHGLEMPTHPPKAEDAAPPRVKTQNSGEAPKLTRATKPTKAAATKPDRVPTAAPKPKAVMPPLPAPPPAISKPPVHVAPPAPPTVARRPRPDRSGDEAAIAAFLASRGATRIEARWAAGSRPIALPGA</sequence>
<dbReference type="Gene3D" id="1.10.10.60">
    <property type="entry name" value="Homeodomain-like"/>
    <property type="match status" value="1"/>
</dbReference>
<dbReference type="AlphaFoldDB" id="A0A5M6IU36"/>
<keyword evidence="3" id="KW-1185">Reference proteome</keyword>
<feature type="region of interest" description="Disordered" evidence="1">
    <location>
        <begin position="162"/>
        <end position="254"/>
    </location>
</feature>
<evidence type="ECO:0000313" key="3">
    <source>
        <dbReference type="Proteomes" id="UP000325255"/>
    </source>
</evidence>
<gene>
    <name evidence="2" type="ORF">F1189_12130</name>
</gene>
<evidence type="ECO:0000313" key="2">
    <source>
        <dbReference type="EMBL" id="KAA5611782.1"/>
    </source>
</evidence>
<evidence type="ECO:0000256" key="1">
    <source>
        <dbReference type="SAM" id="MobiDB-lite"/>
    </source>
</evidence>
<feature type="compositionally biased region" description="Low complexity" evidence="1">
    <location>
        <begin position="188"/>
        <end position="217"/>
    </location>
</feature>
<accession>A0A5M6IU36</accession>
<dbReference type="RefSeq" id="WP_150041016.1">
    <property type="nucleotide sequence ID" value="NZ_OW485605.1"/>
</dbReference>
<dbReference type="EMBL" id="VWPK01000017">
    <property type="protein sequence ID" value="KAA5611782.1"/>
    <property type="molecule type" value="Genomic_DNA"/>
</dbReference>
<dbReference type="Proteomes" id="UP000325255">
    <property type="component" value="Unassembled WGS sequence"/>
</dbReference>
<reference evidence="2 3" key="1">
    <citation type="submission" date="2019-09" db="EMBL/GenBank/DDBJ databases">
        <title>Genome sequence of Rhodovastum atsumiense, a diverse member of the Acetobacteraceae family of non-sulfur purple photosynthetic bacteria.</title>
        <authorList>
            <person name="Meyer T."/>
            <person name="Kyndt J."/>
        </authorList>
    </citation>
    <scope>NUCLEOTIDE SEQUENCE [LARGE SCALE GENOMIC DNA]</scope>
    <source>
        <strain evidence="2 3">DSM 21279</strain>
    </source>
</reference>